<evidence type="ECO:0000256" key="1">
    <source>
        <dbReference type="SAM" id="MobiDB-lite"/>
    </source>
</evidence>
<accession>A0A074Z7T5</accession>
<evidence type="ECO:0000313" key="3">
    <source>
        <dbReference type="Proteomes" id="UP000054324"/>
    </source>
</evidence>
<feature type="non-terminal residue" evidence="2">
    <location>
        <position position="147"/>
    </location>
</feature>
<proteinExistence type="predicted"/>
<reference evidence="2 3" key="1">
    <citation type="submission" date="2013-11" db="EMBL/GenBank/DDBJ databases">
        <title>Opisthorchis viverrini - life in the bile duct.</title>
        <authorList>
            <person name="Young N.D."/>
            <person name="Nagarajan N."/>
            <person name="Lin S.J."/>
            <person name="Korhonen P.K."/>
            <person name="Jex A.R."/>
            <person name="Hall R.S."/>
            <person name="Safavi-Hemami H."/>
            <person name="Kaewkong W."/>
            <person name="Bertrand D."/>
            <person name="Gao S."/>
            <person name="Seet Q."/>
            <person name="Wongkham S."/>
            <person name="Teh B.T."/>
            <person name="Wongkham C."/>
            <person name="Intapan P.M."/>
            <person name="Maleewong W."/>
            <person name="Yang X."/>
            <person name="Hu M."/>
            <person name="Wang Z."/>
            <person name="Hofmann A."/>
            <person name="Sternberg P.W."/>
            <person name="Tan P."/>
            <person name="Wang J."/>
            <person name="Gasser R.B."/>
        </authorList>
    </citation>
    <scope>NUCLEOTIDE SEQUENCE [LARGE SCALE GENOMIC DNA]</scope>
</reference>
<keyword evidence="3" id="KW-1185">Reference proteome</keyword>
<dbReference type="Proteomes" id="UP000054324">
    <property type="component" value="Unassembled WGS sequence"/>
</dbReference>
<feature type="compositionally biased region" description="Polar residues" evidence="1">
    <location>
        <begin position="95"/>
        <end position="106"/>
    </location>
</feature>
<dbReference type="RefSeq" id="XP_009176957.1">
    <property type="nucleotide sequence ID" value="XM_009178693.1"/>
</dbReference>
<dbReference type="AlphaFoldDB" id="A0A074Z7T5"/>
<protein>
    <submittedName>
        <fullName evidence="2">Uncharacterized protein</fullName>
    </submittedName>
</protein>
<dbReference type="STRING" id="6198.A0A074Z7T5"/>
<evidence type="ECO:0000313" key="2">
    <source>
        <dbReference type="EMBL" id="KER19295.1"/>
    </source>
</evidence>
<sequence length="147" mass="16071">MATEEVQGLIVRGQNACNSGLDSAKWFGVSGDVTGTKETNSYTKYELELPLTETDCDKAAVLESGVSTFCEIVPSKLQLPSETIHEKSGPPDELTSATYNSRNESPASECVQVEPDKAVDFRIARPPHRIVPKWWLAKHYNSSAAGR</sequence>
<feature type="region of interest" description="Disordered" evidence="1">
    <location>
        <begin position="80"/>
        <end position="111"/>
    </location>
</feature>
<organism evidence="2 3">
    <name type="scientific">Opisthorchis viverrini</name>
    <name type="common">Southeast Asian liver fluke</name>
    <dbReference type="NCBI Taxonomy" id="6198"/>
    <lineage>
        <taxon>Eukaryota</taxon>
        <taxon>Metazoa</taxon>
        <taxon>Spiralia</taxon>
        <taxon>Lophotrochozoa</taxon>
        <taxon>Platyhelminthes</taxon>
        <taxon>Trematoda</taxon>
        <taxon>Digenea</taxon>
        <taxon>Opisthorchiida</taxon>
        <taxon>Opisthorchiata</taxon>
        <taxon>Opisthorchiidae</taxon>
        <taxon>Opisthorchis</taxon>
    </lineage>
</organism>
<dbReference type="KEGG" id="ovi:T265_15592"/>
<gene>
    <name evidence="2" type="ORF">T265_15592</name>
</gene>
<dbReference type="EMBL" id="KL597255">
    <property type="protein sequence ID" value="KER19295.1"/>
    <property type="molecule type" value="Genomic_DNA"/>
</dbReference>
<dbReference type="GeneID" id="20329757"/>
<dbReference type="OrthoDB" id="10492926at2759"/>
<name>A0A074Z7T5_OPIVI</name>
<dbReference type="CTD" id="20329757"/>